<dbReference type="EMBL" id="BPUS01000004">
    <property type="protein sequence ID" value="GJH25796.1"/>
    <property type="molecule type" value="Genomic_DNA"/>
</dbReference>
<dbReference type="RefSeq" id="WP_238212404.1">
    <property type="nucleotide sequence ID" value="NZ_BPUS01000004.1"/>
</dbReference>
<evidence type="ECO:0000313" key="1">
    <source>
        <dbReference type="EMBL" id="GJH25796.1"/>
    </source>
</evidence>
<organism evidence="1 2">
    <name type="scientific">Caballeronia novacaledonica</name>
    <dbReference type="NCBI Taxonomy" id="1544861"/>
    <lineage>
        <taxon>Bacteria</taxon>
        <taxon>Pseudomonadati</taxon>
        <taxon>Pseudomonadota</taxon>
        <taxon>Betaproteobacteria</taxon>
        <taxon>Burkholderiales</taxon>
        <taxon>Burkholderiaceae</taxon>
        <taxon>Caballeronia</taxon>
    </lineage>
</organism>
<dbReference type="AlphaFoldDB" id="A0AA37IFI0"/>
<dbReference type="Pfam" id="PF15593">
    <property type="entry name" value="Imm42"/>
    <property type="match status" value="1"/>
</dbReference>
<accession>A0AA37IFI0</accession>
<dbReference type="InterPro" id="IPR028958">
    <property type="entry name" value="Imm42"/>
</dbReference>
<protein>
    <submittedName>
        <fullName evidence="1">Uncharacterized protein</fullName>
    </submittedName>
</protein>
<evidence type="ECO:0000313" key="2">
    <source>
        <dbReference type="Proteomes" id="UP001055111"/>
    </source>
</evidence>
<reference evidence="1" key="1">
    <citation type="submission" date="2022-09" db="EMBL/GenBank/DDBJ databases">
        <title>Isolation and characterization of 3-chlorobenzoate degrading bacteria from soils in Shizuoka.</title>
        <authorList>
            <person name="Ifat A."/>
            <person name="Ogawa N."/>
            <person name="Kimbara K."/>
            <person name="Moriuchi R."/>
            <person name="Dohra H."/>
            <person name="Shintani M."/>
        </authorList>
    </citation>
    <scope>NUCLEOTIDE SEQUENCE</scope>
    <source>
        <strain evidence="1">19CS4-2</strain>
    </source>
</reference>
<dbReference type="Proteomes" id="UP001055111">
    <property type="component" value="Unassembled WGS sequence"/>
</dbReference>
<sequence>MLSGNPDTFAVWCDQVDSWSTDSFKNGCFGYFIEGKLIWSLQSTLGVDLHRLSLLPVMTQSAEDEHTFNMPPVEAYRQLCERTFPADDSNAQLSDFTHLVSSESLSDEGYYFFLVELGEAAKLVAGFKDDMRSVRHIVLKRGEFQEVVREAIGRFET</sequence>
<gene>
    <name evidence="1" type="ORF">CBA19CS42_14790</name>
</gene>
<proteinExistence type="predicted"/>
<name>A0AA37IFI0_9BURK</name>
<comment type="caution">
    <text evidence="1">The sequence shown here is derived from an EMBL/GenBank/DDBJ whole genome shotgun (WGS) entry which is preliminary data.</text>
</comment>